<protein>
    <submittedName>
        <fullName evidence="1">Uncharacterized protein</fullName>
    </submittedName>
</protein>
<name>A0A929RNQ8_9ACTO</name>
<dbReference type="EMBL" id="JABZGF010000001">
    <property type="protein sequence ID" value="MBF0965596.1"/>
    <property type="molecule type" value="Genomic_DNA"/>
</dbReference>
<comment type="caution">
    <text evidence="1">The sequence shown here is derived from an EMBL/GenBank/DDBJ whole genome shotgun (WGS) entry which is preliminary data.</text>
</comment>
<proteinExistence type="predicted"/>
<gene>
    <name evidence="1" type="ORF">HXK09_00180</name>
</gene>
<sequence>MIEGIKYIGADRFVITEDRLKELLEAEVTSQAANELGLYDGVRWDEILSFMYPDEGVTPYDVADSLVGRVPGLLP</sequence>
<dbReference type="Proteomes" id="UP000759246">
    <property type="component" value="Unassembled WGS sequence"/>
</dbReference>
<evidence type="ECO:0000313" key="1">
    <source>
        <dbReference type="EMBL" id="MBF0965596.1"/>
    </source>
</evidence>
<accession>A0A929RNQ8</accession>
<organism evidence="1 2">
    <name type="scientific">Actinomyces bouchesdurhonensis</name>
    <dbReference type="NCBI Taxonomy" id="1852361"/>
    <lineage>
        <taxon>Bacteria</taxon>
        <taxon>Bacillati</taxon>
        <taxon>Actinomycetota</taxon>
        <taxon>Actinomycetes</taxon>
        <taxon>Actinomycetales</taxon>
        <taxon>Actinomycetaceae</taxon>
        <taxon>Actinomyces</taxon>
    </lineage>
</organism>
<reference evidence="1" key="1">
    <citation type="submission" date="2020-04" db="EMBL/GenBank/DDBJ databases">
        <title>Deep metagenomics examines the oral microbiome during advanced dental caries in children, revealing novel taxa and co-occurrences with host molecules.</title>
        <authorList>
            <person name="Baker J.L."/>
            <person name="Morton J.T."/>
            <person name="Dinis M."/>
            <person name="Alvarez R."/>
            <person name="Tran N.C."/>
            <person name="Knight R."/>
            <person name="Edlund A."/>
        </authorList>
    </citation>
    <scope>NUCLEOTIDE SEQUENCE</scope>
    <source>
        <strain evidence="1">JCVI_30_bin.13</strain>
    </source>
</reference>
<dbReference type="AlphaFoldDB" id="A0A929RNQ8"/>
<evidence type="ECO:0000313" key="2">
    <source>
        <dbReference type="Proteomes" id="UP000759246"/>
    </source>
</evidence>